<protein>
    <submittedName>
        <fullName evidence="1">Uncharacterized protein</fullName>
    </submittedName>
</protein>
<dbReference type="RefSeq" id="WP_381508177.1">
    <property type="nucleotide sequence ID" value="NZ_JBHUOM010000043.1"/>
</dbReference>
<sequence>MRQFRCLNTACSKRTFSQPCPDWLPAYARRTTRLAHAQRSVSMMLGSKAGSRLLTQLYMTTSHETLLRLIRKWQPVALNTPLPWALMIGRYEKPGPMVQS</sequence>
<accession>A0ABW6AUT7</accession>
<name>A0ABW6AUT7_9BACT</name>
<dbReference type="EMBL" id="JBHUOM010000043">
    <property type="protein sequence ID" value="MFD2937750.1"/>
    <property type="molecule type" value="Genomic_DNA"/>
</dbReference>
<reference evidence="2" key="1">
    <citation type="journal article" date="2019" name="Int. J. Syst. Evol. Microbiol.">
        <title>The Global Catalogue of Microorganisms (GCM) 10K type strain sequencing project: providing services to taxonomists for standard genome sequencing and annotation.</title>
        <authorList>
            <consortium name="The Broad Institute Genomics Platform"/>
            <consortium name="The Broad Institute Genome Sequencing Center for Infectious Disease"/>
            <person name="Wu L."/>
            <person name="Ma J."/>
        </authorList>
    </citation>
    <scope>NUCLEOTIDE SEQUENCE [LARGE SCALE GENOMIC DNA]</scope>
    <source>
        <strain evidence="2">KCTC 52490</strain>
    </source>
</reference>
<organism evidence="1 2">
    <name type="scientific">Spirosoma flavum</name>
    <dbReference type="NCBI Taxonomy" id="2048557"/>
    <lineage>
        <taxon>Bacteria</taxon>
        <taxon>Pseudomonadati</taxon>
        <taxon>Bacteroidota</taxon>
        <taxon>Cytophagia</taxon>
        <taxon>Cytophagales</taxon>
        <taxon>Cytophagaceae</taxon>
        <taxon>Spirosoma</taxon>
    </lineage>
</organism>
<dbReference type="Proteomes" id="UP001597512">
    <property type="component" value="Unassembled WGS sequence"/>
</dbReference>
<gene>
    <name evidence="1" type="ORF">ACFS25_28540</name>
</gene>
<proteinExistence type="predicted"/>
<comment type="caution">
    <text evidence="1">The sequence shown here is derived from an EMBL/GenBank/DDBJ whole genome shotgun (WGS) entry which is preliminary data.</text>
</comment>
<keyword evidence="2" id="KW-1185">Reference proteome</keyword>
<evidence type="ECO:0000313" key="2">
    <source>
        <dbReference type="Proteomes" id="UP001597512"/>
    </source>
</evidence>
<evidence type="ECO:0000313" key="1">
    <source>
        <dbReference type="EMBL" id="MFD2937750.1"/>
    </source>
</evidence>